<dbReference type="PANTHER" id="PTHR11252:SF16">
    <property type="entry name" value="POLYRIBONUCLEOTIDE NUCLEOTIDYLTRANSFERASE 2, MITOCHONDRIAL"/>
    <property type="match status" value="1"/>
</dbReference>
<dbReference type="SUPFAM" id="SSF54211">
    <property type="entry name" value="Ribosomal protein S5 domain 2-like"/>
    <property type="match status" value="1"/>
</dbReference>
<dbReference type="GO" id="GO:0009570">
    <property type="term" value="C:chloroplast stroma"/>
    <property type="evidence" value="ECO:0007669"/>
    <property type="project" value="TreeGrafter"/>
</dbReference>
<dbReference type="GO" id="GO:0000958">
    <property type="term" value="P:mitochondrial mRNA catabolic process"/>
    <property type="evidence" value="ECO:0007669"/>
    <property type="project" value="TreeGrafter"/>
</dbReference>
<dbReference type="Gene3D" id="3.30.230.70">
    <property type="entry name" value="GHMP Kinase, N-terminal domain"/>
    <property type="match status" value="2"/>
</dbReference>
<name>A0AAD4SJ58_9MAGN</name>
<proteinExistence type="predicted"/>
<dbReference type="SUPFAM" id="SSF55666">
    <property type="entry name" value="Ribonuclease PH domain 2-like"/>
    <property type="match status" value="1"/>
</dbReference>
<evidence type="ECO:0000313" key="2">
    <source>
        <dbReference type="Proteomes" id="UP001202328"/>
    </source>
</evidence>
<dbReference type="GO" id="GO:0003723">
    <property type="term" value="F:RNA binding"/>
    <property type="evidence" value="ECO:0007669"/>
    <property type="project" value="InterPro"/>
</dbReference>
<dbReference type="InterPro" id="IPR036345">
    <property type="entry name" value="ExoRNase_PH_dom2_sf"/>
</dbReference>
<gene>
    <name evidence="1" type="ORF">MKW98_029475</name>
</gene>
<dbReference type="PANTHER" id="PTHR11252">
    <property type="entry name" value="POLYRIBONUCLEOTIDE NUCLEOTIDYLTRANSFERASE"/>
    <property type="match status" value="1"/>
</dbReference>
<reference evidence="1" key="1">
    <citation type="submission" date="2022-04" db="EMBL/GenBank/DDBJ databases">
        <title>A functionally conserved STORR gene fusion in Papaver species that diverged 16.8 million years ago.</title>
        <authorList>
            <person name="Catania T."/>
        </authorList>
    </citation>
    <scope>NUCLEOTIDE SEQUENCE</scope>
    <source>
        <strain evidence="1">S-188037</strain>
    </source>
</reference>
<feature type="non-terminal residue" evidence="1">
    <location>
        <position position="413"/>
    </location>
</feature>
<protein>
    <submittedName>
        <fullName evidence="1">Uncharacterized protein</fullName>
    </submittedName>
</protein>
<dbReference type="Proteomes" id="UP001202328">
    <property type="component" value="Unassembled WGS sequence"/>
</dbReference>
<dbReference type="InterPro" id="IPR020568">
    <property type="entry name" value="Ribosomal_Su5_D2-typ_SF"/>
</dbReference>
<dbReference type="GO" id="GO:0005829">
    <property type="term" value="C:cytosol"/>
    <property type="evidence" value="ECO:0007669"/>
    <property type="project" value="TreeGrafter"/>
</dbReference>
<accession>A0AAD4SJ58</accession>
<dbReference type="InterPro" id="IPR012162">
    <property type="entry name" value="PNPase"/>
</dbReference>
<dbReference type="InterPro" id="IPR027408">
    <property type="entry name" value="PNPase/RNase_PH_dom_sf"/>
</dbReference>
<dbReference type="GO" id="GO:0000965">
    <property type="term" value="P:mitochondrial RNA 3'-end processing"/>
    <property type="evidence" value="ECO:0007669"/>
    <property type="project" value="TreeGrafter"/>
</dbReference>
<dbReference type="GO" id="GO:0005739">
    <property type="term" value="C:mitochondrion"/>
    <property type="evidence" value="ECO:0007669"/>
    <property type="project" value="TreeGrafter"/>
</dbReference>
<organism evidence="1 2">
    <name type="scientific">Papaver atlanticum</name>
    <dbReference type="NCBI Taxonomy" id="357466"/>
    <lineage>
        <taxon>Eukaryota</taxon>
        <taxon>Viridiplantae</taxon>
        <taxon>Streptophyta</taxon>
        <taxon>Embryophyta</taxon>
        <taxon>Tracheophyta</taxon>
        <taxon>Spermatophyta</taxon>
        <taxon>Magnoliopsida</taxon>
        <taxon>Ranunculales</taxon>
        <taxon>Papaveraceae</taxon>
        <taxon>Papaveroideae</taxon>
        <taxon>Papaver</taxon>
    </lineage>
</organism>
<dbReference type="GO" id="GO:0000175">
    <property type="term" value="F:3'-5'-RNA exonuclease activity"/>
    <property type="evidence" value="ECO:0007669"/>
    <property type="project" value="TreeGrafter"/>
</dbReference>
<keyword evidence="2" id="KW-1185">Reference proteome</keyword>
<dbReference type="GO" id="GO:0004654">
    <property type="term" value="F:polyribonucleotide nucleotidyltransferase activity"/>
    <property type="evidence" value="ECO:0007669"/>
    <property type="project" value="InterPro"/>
</dbReference>
<dbReference type="AlphaFoldDB" id="A0AAD4SJ58"/>
<comment type="caution">
    <text evidence="1">The sequence shown here is derived from an EMBL/GenBank/DDBJ whole genome shotgun (WGS) entry which is preliminary data.</text>
</comment>
<sequence length="413" mass="46206">MADVQAREVTEKDLEKALQLAHQQAVKYLAPQIILAEKAGKHKKGYTFTMLKESTIQKISSLVEVPSEANSENKKFEGVAEFKLIEGVERILDVEEHNKEKIKVIPKMVDMLKKKALRRCISKTDLRVDGRRLDKVRQLQFESTKMSELQGSSLFACGSSKIIRTVTQRRPREVDGNWKLADCDNYDAWDGHFVEKALVGLLPKEYGFLYVVRVNSQAIHSDGSISTVTVCGGNIALMVSGVPLKKPVAGVSVGMISEVHPTNGSMNNYRMLTDLSSLEEHLVDMNFKVAGSRNGITAIQLDVNVAGVPLGIVCECLGPALKGRLEILDQMKQEISAPIYCTSDDWGWREAIAVTYRLPTKFIELLTEPDGAWAAWQRDFEQETVTRISMDKNYKEITVAAKNRISHILAKRK</sequence>
<evidence type="ECO:0000313" key="1">
    <source>
        <dbReference type="EMBL" id="KAI3908174.1"/>
    </source>
</evidence>
<dbReference type="EMBL" id="JAJJMB010010520">
    <property type="protein sequence ID" value="KAI3908174.1"/>
    <property type="molecule type" value="Genomic_DNA"/>
</dbReference>